<name>A0A0F9D005_9ZZZZ</name>
<evidence type="ECO:0000313" key="1">
    <source>
        <dbReference type="EMBL" id="KKL05423.1"/>
    </source>
</evidence>
<accession>A0A0F9D005</accession>
<dbReference type="AlphaFoldDB" id="A0A0F9D005"/>
<proteinExistence type="predicted"/>
<sequence>MNEPQSARYGISICLTEPLLASSPADPEVYKRFIDERKGKDQKAAGEEVETLPAEKKEVTGWSVFHRDEKGLFLFDYKLRGFLKAAAEAVTGRSKLSAYKSKIDKWVFVSPRRIYLSNGRGEILQEPAGVLERPIRAMTMQGPRTSVKRSDYVEAGTKFSAELKVLPLGRREIAESVLREWFDYGELQGLGEWRTGSYGRFTYTLEPIA</sequence>
<dbReference type="EMBL" id="LAZR01044124">
    <property type="protein sequence ID" value="KKL05423.1"/>
    <property type="molecule type" value="Genomic_DNA"/>
</dbReference>
<gene>
    <name evidence="1" type="ORF">LCGC14_2606180</name>
</gene>
<protein>
    <submittedName>
        <fullName evidence="1">Uncharacterized protein</fullName>
    </submittedName>
</protein>
<comment type="caution">
    <text evidence="1">The sequence shown here is derived from an EMBL/GenBank/DDBJ whole genome shotgun (WGS) entry which is preliminary data.</text>
</comment>
<organism evidence="1">
    <name type="scientific">marine sediment metagenome</name>
    <dbReference type="NCBI Taxonomy" id="412755"/>
    <lineage>
        <taxon>unclassified sequences</taxon>
        <taxon>metagenomes</taxon>
        <taxon>ecological metagenomes</taxon>
    </lineage>
</organism>
<reference evidence="1" key="1">
    <citation type="journal article" date="2015" name="Nature">
        <title>Complex archaea that bridge the gap between prokaryotes and eukaryotes.</title>
        <authorList>
            <person name="Spang A."/>
            <person name="Saw J.H."/>
            <person name="Jorgensen S.L."/>
            <person name="Zaremba-Niedzwiedzka K."/>
            <person name="Martijn J."/>
            <person name="Lind A.E."/>
            <person name="van Eijk R."/>
            <person name="Schleper C."/>
            <person name="Guy L."/>
            <person name="Ettema T.J."/>
        </authorList>
    </citation>
    <scope>NUCLEOTIDE SEQUENCE</scope>
</reference>